<reference evidence="2 3" key="1">
    <citation type="submission" date="2021-06" db="EMBL/GenBank/DDBJ databases">
        <authorList>
            <person name="Kallberg Y."/>
            <person name="Tangrot J."/>
            <person name="Rosling A."/>
        </authorList>
    </citation>
    <scope>NUCLEOTIDE SEQUENCE [LARGE SCALE GENOMIC DNA]</scope>
    <source>
        <strain evidence="2 3">120-4 pot B 10/14</strain>
    </source>
</reference>
<feature type="non-terminal residue" evidence="2">
    <location>
        <position position="1"/>
    </location>
</feature>
<comment type="caution">
    <text evidence="2">The sequence shown here is derived from an EMBL/GenBank/DDBJ whole genome shotgun (WGS) entry which is preliminary data.</text>
</comment>
<sequence length="53" mass="6300">SQERNSVFISQNEVLKIKNKEIKERNHAIEIENTNLKVEERNHVLETDNLNLK</sequence>
<feature type="non-terminal residue" evidence="2">
    <location>
        <position position="53"/>
    </location>
</feature>
<dbReference type="Proteomes" id="UP000789901">
    <property type="component" value="Unassembled WGS sequence"/>
</dbReference>
<protein>
    <submittedName>
        <fullName evidence="2">25154_t:CDS:1</fullName>
    </submittedName>
</protein>
<evidence type="ECO:0000256" key="1">
    <source>
        <dbReference type="SAM" id="Coils"/>
    </source>
</evidence>
<keyword evidence="3" id="KW-1185">Reference proteome</keyword>
<evidence type="ECO:0000313" key="3">
    <source>
        <dbReference type="Proteomes" id="UP000789901"/>
    </source>
</evidence>
<evidence type="ECO:0000313" key="2">
    <source>
        <dbReference type="EMBL" id="CAG8854411.1"/>
    </source>
</evidence>
<keyword evidence="1" id="KW-0175">Coiled coil</keyword>
<feature type="coiled-coil region" evidence="1">
    <location>
        <begin position="12"/>
        <end position="39"/>
    </location>
</feature>
<organism evidence="2 3">
    <name type="scientific">Gigaspora margarita</name>
    <dbReference type="NCBI Taxonomy" id="4874"/>
    <lineage>
        <taxon>Eukaryota</taxon>
        <taxon>Fungi</taxon>
        <taxon>Fungi incertae sedis</taxon>
        <taxon>Mucoromycota</taxon>
        <taxon>Glomeromycotina</taxon>
        <taxon>Glomeromycetes</taxon>
        <taxon>Diversisporales</taxon>
        <taxon>Gigasporaceae</taxon>
        <taxon>Gigaspora</taxon>
    </lineage>
</organism>
<accession>A0ABN7XJ29</accession>
<dbReference type="EMBL" id="CAJVQB010137656">
    <property type="protein sequence ID" value="CAG8854411.1"/>
    <property type="molecule type" value="Genomic_DNA"/>
</dbReference>
<proteinExistence type="predicted"/>
<gene>
    <name evidence="2" type="ORF">GMARGA_LOCUS43232</name>
</gene>
<name>A0ABN7XJ29_GIGMA</name>